<reference evidence="2 3" key="1">
    <citation type="journal article" date="2019" name="Commun. Biol.">
        <title>The bagworm genome reveals a unique fibroin gene that provides high tensile strength.</title>
        <authorList>
            <person name="Kono N."/>
            <person name="Nakamura H."/>
            <person name="Ohtoshi R."/>
            <person name="Tomita M."/>
            <person name="Numata K."/>
            <person name="Arakawa K."/>
        </authorList>
    </citation>
    <scope>NUCLEOTIDE SEQUENCE [LARGE SCALE GENOMIC DNA]</scope>
</reference>
<name>A0A4C1UML6_EUMVA</name>
<accession>A0A4C1UML6</accession>
<feature type="region of interest" description="Disordered" evidence="1">
    <location>
        <begin position="1"/>
        <end position="21"/>
    </location>
</feature>
<dbReference type="EMBL" id="BGZK01000195">
    <property type="protein sequence ID" value="GBP27569.1"/>
    <property type="molecule type" value="Genomic_DNA"/>
</dbReference>
<proteinExistence type="predicted"/>
<evidence type="ECO:0000313" key="2">
    <source>
        <dbReference type="EMBL" id="GBP27569.1"/>
    </source>
</evidence>
<comment type="caution">
    <text evidence="2">The sequence shown here is derived from an EMBL/GenBank/DDBJ whole genome shotgun (WGS) entry which is preliminary data.</text>
</comment>
<organism evidence="2 3">
    <name type="scientific">Eumeta variegata</name>
    <name type="common">Bagworm moth</name>
    <name type="synonym">Eumeta japonica</name>
    <dbReference type="NCBI Taxonomy" id="151549"/>
    <lineage>
        <taxon>Eukaryota</taxon>
        <taxon>Metazoa</taxon>
        <taxon>Ecdysozoa</taxon>
        <taxon>Arthropoda</taxon>
        <taxon>Hexapoda</taxon>
        <taxon>Insecta</taxon>
        <taxon>Pterygota</taxon>
        <taxon>Neoptera</taxon>
        <taxon>Endopterygota</taxon>
        <taxon>Lepidoptera</taxon>
        <taxon>Glossata</taxon>
        <taxon>Ditrysia</taxon>
        <taxon>Tineoidea</taxon>
        <taxon>Psychidae</taxon>
        <taxon>Oiketicinae</taxon>
        <taxon>Eumeta</taxon>
    </lineage>
</organism>
<evidence type="ECO:0000313" key="3">
    <source>
        <dbReference type="Proteomes" id="UP000299102"/>
    </source>
</evidence>
<evidence type="ECO:0000256" key="1">
    <source>
        <dbReference type="SAM" id="MobiDB-lite"/>
    </source>
</evidence>
<gene>
    <name evidence="2" type="ORF">EVAR_18764_1</name>
</gene>
<protein>
    <submittedName>
        <fullName evidence="2">Uncharacterized protein</fullName>
    </submittedName>
</protein>
<dbReference type="Proteomes" id="UP000299102">
    <property type="component" value="Unassembled WGS sequence"/>
</dbReference>
<dbReference type="AlphaFoldDB" id="A0A4C1UML6"/>
<sequence>MNQLANPFGGSGWNSSHQPVSGPLVKFARRRHISGTRPCPPDAGGDRAPHRARARAARYCESFQLNKNTEERFQKCRAVRSASFARDLTVSLRRRD</sequence>
<keyword evidence="3" id="KW-1185">Reference proteome</keyword>